<dbReference type="InterPro" id="IPR042175">
    <property type="entry name" value="Cell/Rod_MreC_2"/>
</dbReference>
<name>A0ABS8CNT8_9RHOB</name>
<dbReference type="Proteomes" id="UP001198571">
    <property type="component" value="Unassembled WGS sequence"/>
</dbReference>
<feature type="region of interest" description="Disordered" evidence="6">
    <location>
        <begin position="294"/>
        <end position="334"/>
    </location>
</feature>
<feature type="domain" description="Rod shape-determining protein MreC beta-barrel core" evidence="7">
    <location>
        <begin position="129"/>
        <end position="268"/>
    </location>
</feature>
<dbReference type="Gene3D" id="2.40.10.340">
    <property type="entry name" value="Rod shape-determining protein MreC, domain 1"/>
    <property type="match status" value="1"/>
</dbReference>
<reference evidence="8 9" key="1">
    <citation type="submission" date="2020-07" db="EMBL/GenBank/DDBJ databases">
        <title>Pseudogemmobacter sp. nov., isolated from poultry manure in Taiwan.</title>
        <authorList>
            <person name="Lin S.-Y."/>
            <person name="Tang Y.-S."/>
            <person name="Young C.-C."/>
        </authorList>
    </citation>
    <scope>NUCLEOTIDE SEQUENCE [LARGE SCALE GENOMIC DNA]</scope>
    <source>
        <strain evidence="8 9">CC-YST710</strain>
    </source>
</reference>
<evidence type="ECO:0000256" key="3">
    <source>
        <dbReference type="ARBA" id="ARBA00022960"/>
    </source>
</evidence>
<evidence type="ECO:0000256" key="2">
    <source>
        <dbReference type="ARBA" id="ARBA00013855"/>
    </source>
</evidence>
<dbReference type="PANTHER" id="PTHR34138">
    <property type="entry name" value="CELL SHAPE-DETERMINING PROTEIN MREC"/>
    <property type="match status" value="1"/>
</dbReference>
<evidence type="ECO:0000259" key="7">
    <source>
        <dbReference type="Pfam" id="PF04085"/>
    </source>
</evidence>
<dbReference type="RefSeq" id="WP_226936503.1">
    <property type="nucleotide sequence ID" value="NZ_JACDXX010000012.1"/>
</dbReference>
<sequence length="334" mass="36060">MSRTRSGPEEYSRPIRRLLIGLLTVLLLALFVLWRIDSPRVERFRAALIDAVVPNLEWALVPVTRSMGMIENFRSYTRIYEQNQELKRELQQMKAWKEAALQLEQKNARLLDLNQVRLDPKLTHVTGVVLADSGSPFRQSVLLNVGARDGIRDGWATMDGIGLVGRISGLGHRTSRVILVTDSSSRIPVTIQPSGQNALLSGDNSSLPLLDFIESTEEVRPGDRVITSGDGGVFPAGLLVGQVAMGSDRRLRVVLAADSRRLEFLRVLRSHELEPILDPGGLIAPPLPSVPVASVDAEAEAASQPVRGNGEVSEAGSGANESGDAPAEGTGDGG</sequence>
<protein>
    <recommendedName>
        <fullName evidence="2">Cell shape-determining protein MreC</fullName>
    </recommendedName>
    <alternativeName>
        <fullName evidence="4">Cell shape protein MreC</fullName>
    </alternativeName>
</protein>
<evidence type="ECO:0000313" key="9">
    <source>
        <dbReference type="Proteomes" id="UP001198571"/>
    </source>
</evidence>
<dbReference type="InterPro" id="IPR042177">
    <property type="entry name" value="Cell/Rod_1"/>
</dbReference>
<proteinExistence type="inferred from homology"/>
<keyword evidence="5" id="KW-0175">Coiled coil</keyword>
<evidence type="ECO:0000313" key="8">
    <source>
        <dbReference type="EMBL" id="MCB5411063.1"/>
    </source>
</evidence>
<gene>
    <name evidence="8" type="primary">mreC</name>
    <name evidence="8" type="ORF">H0485_13770</name>
</gene>
<dbReference type="Gene3D" id="2.40.10.350">
    <property type="entry name" value="Rod shape-determining protein MreC, domain 2"/>
    <property type="match status" value="1"/>
</dbReference>
<comment type="caution">
    <text evidence="8">The sequence shown here is derived from an EMBL/GenBank/DDBJ whole genome shotgun (WGS) entry which is preliminary data.</text>
</comment>
<dbReference type="PANTHER" id="PTHR34138:SF1">
    <property type="entry name" value="CELL SHAPE-DETERMINING PROTEIN MREC"/>
    <property type="match status" value="1"/>
</dbReference>
<feature type="compositionally biased region" description="Low complexity" evidence="6">
    <location>
        <begin position="294"/>
        <end position="303"/>
    </location>
</feature>
<evidence type="ECO:0000256" key="1">
    <source>
        <dbReference type="ARBA" id="ARBA00009369"/>
    </source>
</evidence>
<dbReference type="EMBL" id="JACDXX010000012">
    <property type="protein sequence ID" value="MCB5411063.1"/>
    <property type="molecule type" value="Genomic_DNA"/>
</dbReference>
<evidence type="ECO:0000256" key="6">
    <source>
        <dbReference type="SAM" id="MobiDB-lite"/>
    </source>
</evidence>
<evidence type="ECO:0000256" key="4">
    <source>
        <dbReference type="ARBA" id="ARBA00032089"/>
    </source>
</evidence>
<keyword evidence="9" id="KW-1185">Reference proteome</keyword>
<evidence type="ECO:0000256" key="5">
    <source>
        <dbReference type="SAM" id="Coils"/>
    </source>
</evidence>
<dbReference type="InterPro" id="IPR007221">
    <property type="entry name" value="MreC"/>
</dbReference>
<feature type="coiled-coil region" evidence="5">
    <location>
        <begin position="86"/>
        <end position="113"/>
    </location>
</feature>
<dbReference type="NCBIfam" id="NF010533">
    <property type="entry name" value="PRK13922.9-5"/>
    <property type="match status" value="1"/>
</dbReference>
<dbReference type="InterPro" id="IPR055342">
    <property type="entry name" value="MreC_beta-barrel_core"/>
</dbReference>
<dbReference type="NCBIfam" id="TIGR00219">
    <property type="entry name" value="mreC"/>
    <property type="match status" value="1"/>
</dbReference>
<comment type="similarity">
    <text evidence="1">Belongs to the MreC family.</text>
</comment>
<dbReference type="Pfam" id="PF04085">
    <property type="entry name" value="MreC"/>
    <property type="match status" value="1"/>
</dbReference>
<keyword evidence="3" id="KW-0133">Cell shape</keyword>
<accession>A0ABS8CNT8</accession>
<organism evidence="8 9">
    <name type="scientific">Pseudogemmobacter faecipullorum</name>
    <dbReference type="NCBI Taxonomy" id="2755041"/>
    <lineage>
        <taxon>Bacteria</taxon>
        <taxon>Pseudomonadati</taxon>
        <taxon>Pseudomonadota</taxon>
        <taxon>Alphaproteobacteria</taxon>
        <taxon>Rhodobacterales</taxon>
        <taxon>Paracoccaceae</taxon>
        <taxon>Pseudogemmobacter</taxon>
    </lineage>
</organism>